<keyword evidence="1" id="KW-0732">Signal</keyword>
<evidence type="ECO:0000313" key="4">
    <source>
        <dbReference type="WBParaSite" id="TCONS_00009198.p1"/>
    </source>
</evidence>
<protein>
    <submittedName>
        <fullName evidence="3 4">Uncharacterized protein</fullName>
    </submittedName>
</protein>
<accession>A0A0K0DYV9</accession>
<organism evidence="3">
    <name type="scientific">Strongyloides stercoralis</name>
    <name type="common">Threadworm</name>
    <dbReference type="NCBI Taxonomy" id="6248"/>
    <lineage>
        <taxon>Eukaryota</taxon>
        <taxon>Metazoa</taxon>
        <taxon>Ecdysozoa</taxon>
        <taxon>Nematoda</taxon>
        <taxon>Chromadorea</taxon>
        <taxon>Rhabditida</taxon>
        <taxon>Tylenchina</taxon>
        <taxon>Panagrolaimomorpha</taxon>
        <taxon>Strongyloidoidea</taxon>
        <taxon>Strongyloididae</taxon>
        <taxon>Strongyloides</taxon>
    </lineage>
</organism>
<proteinExistence type="predicted"/>
<reference evidence="3" key="1">
    <citation type="submission" date="2015-08" db="UniProtKB">
        <authorList>
            <consortium name="WormBaseParasite"/>
        </authorList>
    </citation>
    <scope>IDENTIFICATION</scope>
</reference>
<keyword evidence="2" id="KW-1185">Reference proteome</keyword>
<evidence type="ECO:0000256" key="1">
    <source>
        <dbReference type="SAM" id="SignalP"/>
    </source>
</evidence>
<sequence length="107" mass="12689">MNFVFYCLIVSIFLSNTINGKIEPVKFFSDPMYILMQRPEKSYQSKNDHLQKLKEEYIKRRMADAAYRPYPIQYSMFDDDNSLSDSVAGNKMRWNQMSKFSNIFSGK</sequence>
<dbReference type="WBParaSite" id="TCONS_00009198.p1">
    <property type="protein sequence ID" value="TCONS_00009198.p1"/>
    <property type="gene ID" value="XLOC_007034"/>
</dbReference>
<evidence type="ECO:0000313" key="2">
    <source>
        <dbReference type="Proteomes" id="UP000035681"/>
    </source>
</evidence>
<feature type="chain" id="PRO_5005327167" evidence="1">
    <location>
        <begin position="21"/>
        <end position="107"/>
    </location>
</feature>
<dbReference type="AlphaFoldDB" id="A0A0K0DYV9"/>
<evidence type="ECO:0000313" key="3">
    <source>
        <dbReference type="WBParaSite" id="SSTP_0000242500.1"/>
    </source>
</evidence>
<feature type="signal peptide" evidence="1">
    <location>
        <begin position="1"/>
        <end position="20"/>
    </location>
</feature>
<dbReference type="Proteomes" id="UP000035681">
    <property type="component" value="Unplaced"/>
</dbReference>
<dbReference type="WBParaSite" id="SSTP_0000242500.1">
    <property type="protein sequence ID" value="SSTP_0000242500.1"/>
    <property type="gene ID" value="SSTP_0000242500"/>
</dbReference>
<name>A0A0K0DYV9_STRER</name>